<evidence type="ECO:0000256" key="13">
    <source>
        <dbReference type="SAM" id="SignalP"/>
    </source>
</evidence>
<dbReference type="PROSITE" id="PS50259">
    <property type="entry name" value="G_PROTEIN_RECEP_F3_4"/>
    <property type="match status" value="1"/>
</dbReference>
<feature type="region of interest" description="Disordered" evidence="11">
    <location>
        <begin position="922"/>
        <end position="971"/>
    </location>
</feature>
<keyword evidence="4 13" id="KW-0732">Signal</keyword>
<feature type="transmembrane region" description="Helical" evidence="12">
    <location>
        <begin position="809"/>
        <end position="832"/>
    </location>
</feature>
<dbReference type="eggNOG" id="KOG1056">
    <property type="taxonomic scope" value="Eukaryota"/>
</dbReference>
<dbReference type="PANTHER" id="PTHR24060">
    <property type="entry name" value="METABOTROPIC GLUTAMATE RECEPTOR"/>
    <property type="match status" value="1"/>
</dbReference>
<dbReference type="GO" id="GO:0001640">
    <property type="term" value="F:adenylate cyclase inhibiting G protein-coupled glutamate receptor activity"/>
    <property type="evidence" value="ECO:0000318"/>
    <property type="project" value="GO_Central"/>
</dbReference>
<accession>A7RRR9</accession>
<dbReference type="InterPro" id="IPR009030">
    <property type="entry name" value="Growth_fac_rcpt_cys_sf"/>
</dbReference>
<dbReference type="FunFam" id="2.10.50.30:FF:000005">
    <property type="entry name" value="Metabotropic glutamate receptor"/>
    <property type="match status" value="1"/>
</dbReference>
<feature type="transmembrane region" description="Helical" evidence="12">
    <location>
        <begin position="612"/>
        <end position="632"/>
    </location>
</feature>
<evidence type="ECO:0000256" key="12">
    <source>
        <dbReference type="SAM" id="Phobius"/>
    </source>
</evidence>
<dbReference type="InterPro" id="IPR028082">
    <property type="entry name" value="Peripla_BP_I"/>
</dbReference>
<dbReference type="PRINTS" id="PR00592">
    <property type="entry name" value="CASENSINGR"/>
</dbReference>
<keyword evidence="8" id="KW-0675">Receptor</keyword>
<dbReference type="InterPro" id="IPR017978">
    <property type="entry name" value="GPCR_3_C"/>
</dbReference>
<dbReference type="InParanoid" id="A7RRR9"/>
<evidence type="ECO:0000256" key="10">
    <source>
        <dbReference type="ARBA" id="ARBA00023224"/>
    </source>
</evidence>
<reference evidence="15 16" key="1">
    <citation type="journal article" date="2007" name="Science">
        <title>Sea anemone genome reveals ancestral eumetazoan gene repertoire and genomic organization.</title>
        <authorList>
            <person name="Putnam N.H."/>
            <person name="Srivastava M."/>
            <person name="Hellsten U."/>
            <person name="Dirks B."/>
            <person name="Chapman J."/>
            <person name="Salamov A."/>
            <person name="Terry A."/>
            <person name="Shapiro H."/>
            <person name="Lindquist E."/>
            <person name="Kapitonov V.V."/>
            <person name="Jurka J."/>
            <person name="Genikhovich G."/>
            <person name="Grigoriev I.V."/>
            <person name="Lucas S.M."/>
            <person name="Steele R.E."/>
            <person name="Finnerty J.R."/>
            <person name="Technau U."/>
            <person name="Martindale M.Q."/>
            <person name="Rokhsar D.S."/>
        </authorList>
    </citation>
    <scope>NUCLEOTIDE SEQUENCE [LARGE SCALE GENOMIC DNA]</scope>
    <source>
        <strain evidence="16">CH2 X CH6</strain>
    </source>
</reference>
<dbReference type="InterPro" id="IPR001828">
    <property type="entry name" value="ANF_lig-bd_rcpt"/>
</dbReference>
<evidence type="ECO:0000313" key="16">
    <source>
        <dbReference type="Proteomes" id="UP000001593"/>
    </source>
</evidence>
<dbReference type="Pfam" id="PF01094">
    <property type="entry name" value="ANF_receptor"/>
    <property type="match status" value="1"/>
</dbReference>
<dbReference type="AlphaFoldDB" id="A7RRR9"/>
<dbReference type="Gene3D" id="3.40.50.2300">
    <property type="match status" value="2"/>
</dbReference>
<feature type="compositionally biased region" description="Basic and acidic residues" evidence="11">
    <location>
        <begin position="938"/>
        <end position="948"/>
    </location>
</feature>
<keyword evidence="7 12" id="KW-0472">Membrane</keyword>
<evidence type="ECO:0000313" key="15">
    <source>
        <dbReference type="EMBL" id="EDO45812.1"/>
    </source>
</evidence>
<feature type="domain" description="G-protein coupled receptors family 3 profile" evidence="14">
    <location>
        <begin position="577"/>
        <end position="847"/>
    </location>
</feature>
<comment type="subcellular location">
    <subcellularLocation>
        <location evidence="1">Cell membrane</location>
        <topology evidence="1">Multi-pass membrane protein</topology>
    </subcellularLocation>
</comment>
<evidence type="ECO:0000256" key="4">
    <source>
        <dbReference type="ARBA" id="ARBA00022729"/>
    </source>
</evidence>
<evidence type="ECO:0000256" key="1">
    <source>
        <dbReference type="ARBA" id="ARBA00004651"/>
    </source>
</evidence>
<evidence type="ECO:0000256" key="7">
    <source>
        <dbReference type="ARBA" id="ARBA00023136"/>
    </source>
</evidence>
<organism evidence="15 16">
    <name type="scientific">Nematostella vectensis</name>
    <name type="common">Starlet sea anemone</name>
    <dbReference type="NCBI Taxonomy" id="45351"/>
    <lineage>
        <taxon>Eukaryota</taxon>
        <taxon>Metazoa</taxon>
        <taxon>Cnidaria</taxon>
        <taxon>Anthozoa</taxon>
        <taxon>Hexacorallia</taxon>
        <taxon>Actiniaria</taxon>
        <taxon>Edwardsiidae</taxon>
        <taxon>Nematostella</taxon>
    </lineage>
</organism>
<dbReference type="Gene3D" id="2.10.50.30">
    <property type="entry name" value="GPCR, family 3, nine cysteines domain"/>
    <property type="match status" value="1"/>
</dbReference>
<dbReference type="STRING" id="45351.A7RRR9"/>
<dbReference type="GO" id="GO:0051966">
    <property type="term" value="P:regulation of synaptic transmission, glutamatergic"/>
    <property type="evidence" value="ECO:0000318"/>
    <property type="project" value="GO_Central"/>
</dbReference>
<keyword evidence="10" id="KW-0807">Transducer</keyword>
<feature type="transmembrane region" description="Helical" evidence="12">
    <location>
        <begin position="741"/>
        <end position="763"/>
    </location>
</feature>
<dbReference type="GO" id="GO:0005886">
    <property type="term" value="C:plasma membrane"/>
    <property type="evidence" value="ECO:0000318"/>
    <property type="project" value="GO_Central"/>
</dbReference>
<feature type="transmembrane region" description="Helical" evidence="12">
    <location>
        <begin position="577"/>
        <end position="600"/>
    </location>
</feature>
<feature type="transmembrane region" description="Helical" evidence="12">
    <location>
        <begin position="692"/>
        <end position="711"/>
    </location>
</feature>
<dbReference type="HOGENOM" id="CLU_005389_1_1_1"/>
<name>A7RRR9_NEMVE</name>
<dbReference type="PhylomeDB" id="A7RRR9"/>
<dbReference type="Pfam" id="PF00003">
    <property type="entry name" value="7tm_3"/>
    <property type="match status" value="1"/>
</dbReference>
<feature type="transmembrane region" description="Helical" evidence="12">
    <location>
        <begin position="644"/>
        <end position="664"/>
    </location>
</feature>
<dbReference type="EMBL" id="DS469532">
    <property type="protein sequence ID" value="EDO45812.1"/>
    <property type="molecule type" value="Genomic_DNA"/>
</dbReference>
<dbReference type="SUPFAM" id="SSF53822">
    <property type="entry name" value="Periplasmic binding protein-like I"/>
    <property type="match status" value="1"/>
</dbReference>
<keyword evidence="6" id="KW-0297">G-protein coupled receptor</keyword>
<dbReference type="InterPro" id="IPR000337">
    <property type="entry name" value="GPCR_3"/>
</dbReference>
<dbReference type="InterPro" id="IPR050726">
    <property type="entry name" value="mGluR"/>
</dbReference>
<feature type="chain" id="PRO_5002713774" description="G-protein coupled receptors family 3 profile domain-containing protein" evidence="13">
    <location>
        <begin position="24"/>
        <end position="1083"/>
    </location>
</feature>
<evidence type="ECO:0000256" key="5">
    <source>
        <dbReference type="ARBA" id="ARBA00022989"/>
    </source>
</evidence>
<dbReference type="InterPro" id="IPR000068">
    <property type="entry name" value="GPCR_3_Ca_sens_rcpt-rel"/>
</dbReference>
<evidence type="ECO:0000256" key="2">
    <source>
        <dbReference type="ARBA" id="ARBA00022475"/>
    </source>
</evidence>
<dbReference type="PRINTS" id="PR00248">
    <property type="entry name" value="GPCRMGR"/>
</dbReference>
<dbReference type="FunFam" id="3.40.50.2300:FF:000016">
    <property type="entry name" value="Taste 1 receptor member 2"/>
    <property type="match status" value="1"/>
</dbReference>
<evidence type="ECO:0000256" key="11">
    <source>
        <dbReference type="SAM" id="MobiDB-lite"/>
    </source>
</evidence>
<dbReference type="Proteomes" id="UP000001593">
    <property type="component" value="Unassembled WGS sequence"/>
</dbReference>
<dbReference type="OMA" id="DVMYNVY"/>
<dbReference type="InterPro" id="IPR038550">
    <property type="entry name" value="GPCR_3_9-Cys_sf"/>
</dbReference>
<evidence type="ECO:0000259" key="14">
    <source>
        <dbReference type="PROSITE" id="PS50259"/>
    </source>
</evidence>
<evidence type="ECO:0000256" key="3">
    <source>
        <dbReference type="ARBA" id="ARBA00022692"/>
    </source>
</evidence>
<keyword evidence="16" id="KW-1185">Reference proteome</keyword>
<dbReference type="Pfam" id="PF07562">
    <property type="entry name" value="NCD3G"/>
    <property type="match status" value="1"/>
</dbReference>
<keyword evidence="9" id="KW-0325">Glycoprotein</keyword>
<protein>
    <recommendedName>
        <fullName evidence="14">G-protein coupled receptors family 3 profile domain-containing protein</fullName>
    </recommendedName>
</protein>
<feature type="signal peptide" evidence="13">
    <location>
        <begin position="1"/>
        <end position="23"/>
    </location>
</feature>
<dbReference type="InterPro" id="IPR011500">
    <property type="entry name" value="GPCR_3_9-Cys_dom"/>
</dbReference>
<feature type="transmembrane region" description="Helical" evidence="12">
    <location>
        <begin position="775"/>
        <end position="797"/>
    </location>
</feature>
<dbReference type="CDD" id="cd13953">
    <property type="entry name" value="7tm_classC_mGluR-like"/>
    <property type="match status" value="1"/>
</dbReference>
<dbReference type="CDD" id="cd06350">
    <property type="entry name" value="PBP1_GPCR_family_C-like"/>
    <property type="match status" value="1"/>
</dbReference>
<keyword evidence="3 12" id="KW-0812">Transmembrane</keyword>
<evidence type="ECO:0000256" key="6">
    <source>
        <dbReference type="ARBA" id="ARBA00023040"/>
    </source>
</evidence>
<keyword evidence="5 12" id="KW-1133">Transmembrane helix</keyword>
<evidence type="ECO:0000256" key="8">
    <source>
        <dbReference type="ARBA" id="ARBA00023170"/>
    </source>
</evidence>
<dbReference type="GO" id="GO:0007216">
    <property type="term" value="P:G protein-coupled glutamate receptor signaling pathway"/>
    <property type="evidence" value="ECO:0000318"/>
    <property type="project" value="GO_Central"/>
</dbReference>
<keyword evidence="2" id="KW-1003">Cell membrane</keyword>
<evidence type="ECO:0000256" key="9">
    <source>
        <dbReference type="ARBA" id="ARBA00023180"/>
    </source>
</evidence>
<proteinExistence type="predicted"/>
<dbReference type="SUPFAM" id="SSF57184">
    <property type="entry name" value="Growth factor receptor domain"/>
    <property type="match status" value="1"/>
</dbReference>
<feature type="compositionally biased region" description="Polar residues" evidence="11">
    <location>
        <begin position="956"/>
        <end position="971"/>
    </location>
</feature>
<gene>
    <name evidence="15" type="ORF">NEMVEDRAFT_v1g201150</name>
</gene>
<sequence length="1083" mass="120307">MSVPRVLSGILCFFIMSMFEAHGSQMSRRHVAGDLIIGGLFPIHETGAAGNSCGGVLPKGLLLTEAMVYAVHRVNHEKVLPFNMTLGLDIRDTCNLLSNALRATLNFVELRKHNQETNASQATNYYGVANSSKSNSGGIESGSLISVLGAGRSELSVVVNTILSLYDIPQLGYTSSSGVLSDKSRYKTFLRVVPPDTKQAKTLVKLVAHFGWNYISLVSSDDQYGGPLREVFKHESRLRSVCLAHDIVLPYQPTAEYINAEVTKLKKALKAKVIVIFSLEYVARMVIASAHAHNLTDRIWIASDSWSDAIERFQSRYPTILGNAIGIMFKFTLVPDFLKHLSLRMSGHDAWADGLRGALRAEGLYHVIMSNSTDAIRQDKHTRTALARVSYVIDGVYMIAYAIRDYCLSQNTDNKNDSRHVCLKRIEPKVLLKLLFGQTRKGFTGDITIDASGDPSGVYDLIASIHSQRGPSSCFAYNVVGSYDTQSDVLTLNHSLITWNNTPISRCSQACRAGFYILRKPSDPPCCWECRRCPFGRVSDTSNATNCEDCPSSHFPNSEKTRCVFVPLRYLNWRSPWSVVIVVWSILAFLLTNLTILMFIKHRTSPVVRACSFEISIVLLCTIALGFLIPFFEIGKVSDASCKTSAFTFAVVFAATLSLILAKINRTVLVFTRHSGEGWLHSRYLMSSKAHFVSALLLVLLQVAACIAWFYQYPPHAVITPVLTASSLQRLLHCAGNTNEWFMLTSGFLILLSLICTGLAFRSRNFPENYNHAKFITYAMFTFNLIWLTFMGAYFGAPQRGLHQQVIRSFAMILSNLCLLVIMFGPKLYIILFRPDLNNARTFRKMTLEHILKSSSLDHGGSSLSMASVRSQGNMFVMDLACDPNEKAVQTLRVLMRNAYTQTEAKSNNKLFAQLFALPGRTRRSGARGGRAWSESDTVDKNESDQRTPKVKPIKHSSSASQLSGKATKSMRGNRNLHDIMETDFSSKMLNEAEDDCIWQQTSAHNPSCTPAGCTTDEISWIRSVMVCSCVDVTRMPTVNDQAITDTNMPVRIGILVLITRLRVKTGLLGKDVPHGDANDITT</sequence>